<sequence>MAASRGIRGAAGVLAVGAALLSAPLASAGPQCTQTGPTTTQCETNGSAQIVTSPPNINNGPYYPYGGFGFSLGGFGFGW</sequence>
<feature type="chain" id="PRO_5045484450" description="Keratin associated protein" evidence="2">
    <location>
        <begin position="29"/>
        <end position="79"/>
    </location>
</feature>
<organism evidence="3 4">
    <name type="scientific">Mycolicibacterium arenosum</name>
    <dbReference type="NCBI Taxonomy" id="2952157"/>
    <lineage>
        <taxon>Bacteria</taxon>
        <taxon>Bacillati</taxon>
        <taxon>Actinomycetota</taxon>
        <taxon>Actinomycetes</taxon>
        <taxon>Mycobacteriales</taxon>
        <taxon>Mycobacteriaceae</taxon>
        <taxon>Mycolicibacterium</taxon>
    </lineage>
</organism>
<evidence type="ECO:0000313" key="4">
    <source>
        <dbReference type="Proteomes" id="UP001651690"/>
    </source>
</evidence>
<reference evidence="3 4" key="1">
    <citation type="submission" date="2022-06" db="EMBL/GenBank/DDBJ databases">
        <title>Mycolicibacterium sp. CAU 1645 isolated from seawater.</title>
        <authorList>
            <person name="Kim W."/>
        </authorList>
    </citation>
    <scope>NUCLEOTIDE SEQUENCE [LARGE SCALE GENOMIC DNA]</scope>
    <source>
        <strain evidence="3 4">CAU 1645</strain>
    </source>
</reference>
<proteinExistence type="predicted"/>
<dbReference type="EMBL" id="JANDBD010000002">
    <property type="protein sequence ID" value="MCP9271676.1"/>
    <property type="molecule type" value="Genomic_DNA"/>
</dbReference>
<feature type="compositionally biased region" description="Low complexity" evidence="1">
    <location>
        <begin position="29"/>
        <end position="42"/>
    </location>
</feature>
<evidence type="ECO:0000256" key="2">
    <source>
        <dbReference type="SAM" id="SignalP"/>
    </source>
</evidence>
<evidence type="ECO:0000313" key="3">
    <source>
        <dbReference type="EMBL" id="MCP9271676.1"/>
    </source>
</evidence>
<comment type="caution">
    <text evidence="3">The sequence shown here is derived from an EMBL/GenBank/DDBJ whole genome shotgun (WGS) entry which is preliminary data.</text>
</comment>
<feature type="signal peptide" evidence="2">
    <location>
        <begin position="1"/>
        <end position="28"/>
    </location>
</feature>
<dbReference type="RefSeq" id="WP_255058737.1">
    <property type="nucleotide sequence ID" value="NZ_JANDBD010000002.1"/>
</dbReference>
<protein>
    <recommendedName>
        <fullName evidence="5">Keratin associated protein</fullName>
    </recommendedName>
</protein>
<feature type="region of interest" description="Disordered" evidence="1">
    <location>
        <begin position="29"/>
        <end position="53"/>
    </location>
</feature>
<evidence type="ECO:0000256" key="1">
    <source>
        <dbReference type="SAM" id="MobiDB-lite"/>
    </source>
</evidence>
<keyword evidence="4" id="KW-1185">Reference proteome</keyword>
<name>A0ABT1LXP8_9MYCO</name>
<evidence type="ECO:0008006" key="5">
    <source>
        <dbReference type="Google" id="ProtNLM"/>
    </source>
</evidence>
<keyword evidence="2" id="KW-0732">Signal</keyword>
<feature type="compositionally biased region" description="Polar residues" evidence="1">
    <location>
        <begin position="43"/>
        <end position="53"/>
    </location>
</feature>
<gene>
    <name evidence="3" type="ORF">NM203_05720</name>
</gene>
<dbReference type="Proteomes" id="UP001651690">
    <property type="component" value="Unassembled WGS sequence"/>
</dbReference>
<accession>A0ABT1LXP8</accession>